<reference evidence="3" key="1">
    <citation type="journal article" date="2011" name="Nature">
        <title>Genome sequence and analysis of the tuber crop potato.</title>
        <authorList>
            <consortium name="The Potato Genome Sequencing Consortium"/>
        </authorList>
    </citation>
    <scope>NUCLEOTIDE SEQUENCE [LARGE SCALE GENOMIC DNA]</scope>
    <source>
        <strain evidence="3">cv. DM1-3 516 R44</strain>
    </source>
</reference>
<name>M1A6B8_SOLTU</name>
<protein>
    <submittedName>
        <fullName evidence="2">Uncharacterized protein</fullName>
    </submittedName>
</protein>
<feature type="transmembrane region" description="Helical" evidence="1">
    <location>
        <begin position="12"/>
        <end position="30"/>
    </location>
</feature>
<evidence type="ECO:0000313" key="3">
    <source>
        <dbReference type="Proteomes" id="UP000011115"/>
    </source>
</evidence>
<dbReference type="InParanoid" id="M1A6B8"/>
<keyword evidence="1" id="KW-0812">Transmembrane</keyword>
<feature type="transmembrane region" description="Helical" evidence="1">
    <location>
        <begin position="50"/>
        <end position="75"/>
    </location>
</feature>
<keyword evidence="1" id="KW-0472">Membrane</keyword>
<keyword evidence="3" id="KW-1185">Reference proteome</keyword>
<dbReference type="GO" id="GO:0033617">
    <property type="term" value="P:mitochondrial respiratory chain complex IV assembly"/>
    <property type="evidence" value="ECO:0007669"/>
    <property type="project" value="InterPro"/>
</dbReference>
<gene>
    <name evidence="2" type="primary">LOC102585122</name>
</gene>
<keyword evidence="1" id="KW-1133">Transmembrane helix</keyword>
<evidence type="ECO:0000313" key="2">
    <source>
        <dbReference type="EnsemblPlants" id="PGSC0003DMT400015635"/>
    </source>
</evidence>
<dbReference type="ExpressionAtlas" id="M1A6B8">
    <property type="expression patterns" value="baseline"/>
</dbReference>
<dbReference type="HOGENOM" id="CLU_2417535_0_0_1"/>
<dbReference type="PaxDb" id="4113-PGSC0003DMT400015635"/>
<dbReference type="OrthoDB" id="18175at2759"/>
<dbReference type="Gramene" id="PGSC0003DMT400015635">
    <property type="protein sequence ID" value="PGSC0003DMT400015635"/>
    <property type="gene ID" value="PGSC0003DMG400006103"/>
</dbReference>
<dbReference type="eggNOG" id="ENOG502SYST">
    <property type="taxonomic scope" value="Eukaryota"/>
</dbReference>
<sequence length="92" mass="10410">MSSIGTSKGVLEIVKFAVYVSVPIGLMYIFANNNKNLQKIMGHVNFSSLFSPFIVNFPSLCLYFSGFVVFLGFMFQLESKSFFQSSFVVYFD</sequence>
<dbReference type="AlphaFoldDB" id="M1A6B8"/>
<proteinExistence type="predicted"/>
<evidence type="ECO:0000256" key="1">
    <source>
        <dbReference type="SAM" id="Phobius"/>
    </source>
</evidence>
<reference evidence="2" key="2">
    <citation type="submission" date="2015-06" db="UniProtKB">
        <authorList>
            <consortium name="EnsemblPlants"/>
        </authorList>
    </citation>
    <scope>IDENTIFICATION</scope>
    <source>
        <strain evidence="2">DM1-3 516 R44</strain>
    </source>
</reference>
<accession>M1A6B8</accession>
<dbReference type="PANTHER" id="PTHR35700:SF1">
    <property type="entry name" value="OS07G0181800 PROTEIN"/>
    <property type="match status" value="1"/>
</dbReference>
<dbReference type="GO" id="GO:0005739">
    <property type="term" value="C:mitochondrion"/>
    <property type="evidence" value="ECO:0007669"/>
    <property type="project" value="InterPro"/>
</dbReference>
<dbReference type="FunCoup" id="M1A6B8">
    <property type="interactions" value="1394"/>
</dbReference>
<dbReference type="PANTHER" id="PTHR35700">
    <property type="entry name" value="OS07G0181800 PROTEIN"/>
    <property type="match status" value="1"/>
</dbReference>
<dbReference type="Pfam" id="PF09803">
    <property type="entry name" value="Pet100"/>
    <property type="match status" value="1"/>
</dbReference>
<dbReference type="Proteomes" id="UP000011115">
    <property type="component" value="Unassembled WGS sequence"/>
</dbReference>
<organism evidence="2 3">
    <name type="scientific">Solanum tuberosum</name>
    <name type="common">Potato</name>
    <dbReference type="NCBI Taxonomy" id="4113"/>
    <lineage>
        <taxon>Eukaryota</taxon>
        <taxon>Viridiplantae</taxon>
        <taxon>Streptophyta</taxon>
        <taxon>Embryophyta</taxon>
        <taxon>Tracheophyta</taxon>
        <taxon>Spermatophyta</taxon>
        <taxon>Magnoliopsida</taxon>
        <taxon>eudicotyledons</taxon>
        <taxon>Gunneridae</taxon>
        <taxon>Pentapetalae</taxon>
        <taxon>asterids</taxon>
        <taxon>lamiids</taxon>
        <taxon>Solanales</taxon>
        <taxon>Solanaceae</taxon>
        <taxon>Solanoideae</taxon>
        <taxon>Solaneae</taxon>
        <taxon>Solanum</taxon>
    </lineage>
</organism>
<dbReference type="InterPro" id="IPR018625">
    <property type="entry name" value="Pet100"/>
</dbReference>
<dbReference type="EnsemblPlants" id="PGSC0003DMT400015635">
    <property type="protein sequence ID" value="PGSC0003DMT400015635"/>
    <property type="gene ID" value="PGSC0003DMG400006103"/>
</dbReference>